<feature type="domain" description="ABC transmembrane type-1" evidence="10">
    <location>
        <begin position="13"/>
        <end position="157"/>
    </location>
</feature>
<evidence type="ECO:0000256" key="2">
    <source>
        <dbReference type="ARBA" id="ARBA00022448"/>
    </source>
</evidence>
<dbReference type="Proteomes" id="UP000076532">
    <property type="component" value="Unassembled WGS sequence"/>
</dbReference>
<dbReference type="InterPro" id="IPR027417">
    <property type="entry name" value="P-loop_NTPase"/>
</dbReference>
<evidence type="ECO:0000313" key="11">
    <source>
        <dbReference type="EMBL" id="KZP34056.1"/>
    </source>
</evidence>
<comment type="subcellular location">
    <subcellularLocation>
        <location evidence="1">Endomembrane system</location>
        <topology evidence="1">Multi-pass membrane protein</topology>
    </subcellularLocation>
</comment>
<dbReference type="PANTHER" id="PTHR24223:SF443">
    <property type="entry name" value="MULTIDRUG-RESISTANCE LIKE PROTEIN 1, ISOFORM I"/>
    <property type="match status" value="1"/>
</dbReference>
<dbReference type="OrthoDB" id="6500128at2759"/>
<keyword evidence="2" id="KW-0813">Transport</keyword>
<evidence type="ECO:0000313" key="12">
    <source>
        <dbReference type="Proteomes" id="UP000076532"/>
    </source>
</evidence>
<dbReference type="EMBL" id="KV417481">
    <property type="protein sequence ID" value="KZP34056.1"/>
    <property type="molecule type" value="Genomic_DNA"/>
</dbReference>
<feature type="transmembrane region" description="Helical" evidence="9">
    <location>
        <begin position="20"/>
        <end position="39"/>
    </location>
</feature>
<dbReference type="PANTHER" id="PTHR24223">
    <property type="entry name" value="ATP-BINDING CASSETTE SUB-FAMILY C"/>
    <property type="match status" value="1"/>
</dbReference>
<proteinExistence type="predicted"/>
<reference evidence="11 12" key="1">
    <citation type="journal article" date="2016" name="Mol. Biol. Evol.">
        <title>Comparative Genomics of Early-Diverging Mushroom-Forming Fungi Provides Insights into the Origins of Lignocellulose Decay Capabilities.</title>
        <authorList>
            <person name="Nagy L.G."/>
            <person name="Riley R."/>
            <person name="Tritt A."/>
            <person name="Adam C."/>
            <person name="Daum C."/>
            <person name="Floudas D."/>
            <person name="Sun H."/>
            <person name="Yadav J.S."/>
            <person name="Pangilinan J."/>
            <person name="Larsson K.H."/>
            <person name="Matsuura K."/>
            <person name="Barry K."/>
            <person name="Labutti K."/>
            <person name="Kuo R."/>
            <person name="Ohm R.A."/>
            <person name="Bhattacharya S.S."/>
            <person name="Shirouzu T."/>
            <person name="Yoshinaga Y."/>
            <person name="Martin F.M."/>
            <person name="Grigoriev I.V."/>
            <person name="Hibbett D.S."/>
        </authorList>
    </citation>
    <scope>NUCLEOTIDE SEQUENCE [LARGE SCALE GENOMIC DNA]</scope>
    <source>
        <strain evidence="11 12">CBS 109695</strain>
    </source>
</reference>
<dbReference type="GO" id="GO:0000329">
    <property type="term" value="C:fungal-type vacuole membrane"/>
    <property type="evidence" value="ECO:0007669"/>
    <property type="project" value="UniProtKB-ARBA"/>
</dbReference>
<keyword evidence="3 9" id="KW-0812">Transmembrane</keyword>
<dbReference type="InterPro" id="IPR036640">
    <property type="entry name" value="ABC1_TM_sf"/>
</dbReference>
<dbReference type="InterPro" id="IPR050173">
    <property type="entry name" value="ABC_transporter_C-like"/>
</dbReference>
<evidence type="ECO:0000256" key="7">
    <source>
        <dbReference type="ARBA" id="ARBA00022989"/>
    </source>
</evidence>
<dbReference type="PROSITE" id="PS50929">
    <property type="entry name" value="ABC_TM1F"/>
    <property type="match status" value="1"/>
</dbReference>
<sequence>MTLYQLGPGHCWFVFYTFPYLGIVFVPLTFIYWIVANYYRRTSVETKRLDSLMRSTLYGSLSETLTGLATTRAYKSRAKRVHQESRPRPGSGQSCIYMTIAIQRWLSVRLDFCGNILILGIVLFAAGLRNTVSPSKIGVVLSYTLSITQTFSTMVTQPGEKVGIVGRTGAGKSSLIQGLFRMVELQSGTIEIDGRNIRDMGLDDSLVVHFATTCKSCNVPDPLPYYHAPQHNMLGP</sequence>
<keyword evidence="12" id="KW-1185">Reference proteome</keyword>
<organism evidence="11 12">
    <name type="scientific">Athelia psychrophila</name>
    <dbReference type="NCBI Taxonomy" id="1759441"/>
    <lineage>
        <taxon>Eukaryota</taxon>
        <taxon>Fungi</taxon>
        <taxon>Dikarya</taxon>
        <taxon>Basidiomycota</taxon>
        <taxon>Agaricomycotina</taxon>
        <taxon>Agaricomycetes</taxon>
        <taxon>Agaricomycetidae</taxon>
        <taxon>Atheliales</taxon>
        <taxon>Atheliaceae</taxon>
        <taxon>Athelia</taxon>
    </lineage>
</organism>
<evidence type="ECO:0000256" key="9">
    <source>
        <dbReference type="SAM" id="Phobius"/>
    </source>
</evidence>
<evidence type="ECO:0000256" key="4">
    <source>
        <dbReference type="ARBA" id="ARBA00022737"/>
    </source>
</evidence>
<dbReference type="GO" id="GO:0016887">
    <property type="term" value="F:ATP hydrolysis activity"/>
    <property type="evidence" value="ECO:0007669"/>
    <property type="project" value="InterPro"/>
</dbReference>
<dbReference type="GO" id="GO:0140359">
    <property type="term" value="F:ABC-type transporter activity"/>
    <property type="evidence" value="ECO:0007669"/>
    <property type="project" value="InterPro"/>
</dbReference>
<keyword evidence="4" id="KW-0677">Repeat</keyword>
<accession>A0A166WS74</accession>
<dbReference type="GO" id="GO:0005524">
    <property type="term" value="F:ATP binding"/>
    <property type="evidence" value="ECO:0007669"/>
    <property type="project" value="UniProtKB-KW"/>
</dbReference>
<dbReference type="InterPro" id="IPR003439">
    <property type="entry name" value="ABC_transporter-like_ATP-bd"/>
</dbReference>
<dbReference type="InterPro" id="IPR011527">
    <property type="entry name" value="ABC1_TM_dom"/>
</dbReference>
<dbReference type="Gene3D" id="1.20.1560.10">
    <property type="entry name" value="ABC transporter type 1, transmembrane domain"/>
    <property type="match status" value="1"/>
</dbReference>
<dbReference type="GO" id="GO:0012505">
    <property type="term" value="C:endomembrane system"/>
    <property type="evidence" value="ECO:0007669"/>
    <property type="project" value="UniProtKB-SubCell"/>
</dbReference>
<dbReference type="STRING" id="436010.A0A166WS74"/>
<dbReference type="SUPFAM" id="SSF90123">
    <property type="entry name" value="ABC transporter transmembrane region"/>
    <property type="match status" value="1"/>
</dbReference>
<keyword evidence="8 9" id="KW-0472">Membrane</keyword>
<keyword evidence="6" id="KW-0067">ATP-binding</keyword>
<dbReference type="Pfam" id="PF00664">
    <property type="entry name" value="ABC_membrane"/>
    <property type="match status" value="1"/>
</dbReference>
<dbReference type="Pfam" id="PF00005">
    <property type="entry name" value="ABC_tran"/>
    <property type="match status" value="1"/>
</dbReference>
<evidence type="ECO:0000256" key="1">
    <source>
        <dbReference type="ARBA" id="ARBA00004127"/>
    </source>
</evidence>
<feature type="transmembrane region" description="Helical" evidence="9">
    <location>
        <begin position="108"/>
        <end position="128"/>
    </location>
</feature>
<evidence type="ECO:0000256" key="3">
    <source>
        <dbReference type="ARBA" id="ARBA00022692"/>
    </source>
</evidence>
<protein>
    <recommendedName>
        <fullName evidence="10">ABC transmembrane type-1 domain-containing protein</fullName>
    </recommendedName>
</protein>
<keyword evidence="5" id="KW-0547">Nucleotide-binding</keyword>
<gene>
    <name evidence="11" type="ORF">FIBSPDRAFT_943122</name>
</gene>
<evidence type="ECO:0000256" key="5">
    <source>
        <dbReference type="ARBA" id="ARBA00022741"/>
    </source>
</evidence>
<evidence type="ECO:0000259" key="10">
    <source>
        <dbReference type="PROSITE" id="PS50929"/>
    </source>
</evidence>
<dbReference type="AlphaFoldDB" id="A0A166WS74"/>
<keyword evidence="7 9" id="KW-1133">Transmembrane helix</keyword>
<evidence type="ECO:0000256" key="8">
    <source>
        <dbReference type="ARBA" id="ARBA00023136"/>
    </source>
</evidence>
<dbReference type="Gene3D" id="3.40.50.300">
    <property type="entry name" value="P-loop containing nucleotide triphosphate hydrolases"/>
    <property type="match status" value="1"/>
</dbReference>
<evidence type="ECO:0000256" key="6">
    <source>
        <dbReference type="ARBA" id="ARBA00022840"/>
    </source>
</evidence>
<name>A0A166WS74_9AGAM</name>
<dbReference type="SUPFAM" id="SSF52540">
    <property type="entry name" value="P-loop containing nucleoside triphosphate hydrolases"/>
    <property type="match status" value="1"/>
</dbReference>